<keyword evidence="4" id="KW-1185">Reference proteome</keyword>
<sequence>MTTGEPPTTPRLLAVAHGTRNRTGQRQVRHLVERVRARRPGLEVDVAYLDVQEPRLEEVVTSTDRPTVAVPLLLAAGYHVHTDIPTAVAANAQVLVSRPLGPDSALAALLVDGLREVASLEPTDGVVVAAAGSRDPRAQRDVETVAGYLDGLVPGPVRAAYVTAAQPSVPQAVTAMRADGARRVLVAAYLLADGWFYRALQGVGADGVTSPLAARPELVDLVLARYDERAGGHEGPGGAT</sequence>
<dbReference type="PANTHER" id="PTHR33542:SF5">
    <property type="entry name" value="FERROCHELATASE CHE1"/>
    <property type="match status" value="1"/>
</dbReference>
<dbReference type="Pfam" id="PF01903">
    <property type="entry name" value="CbiX"/>
    <property type="match status" value="2"/>
</dbReference>
<dbReference type="Proteomes" id="UP000256485">
    <property type="component" value="Unassembled WGS sequence"/>
</dbReference>
<dbReference type="PANTHER" id="PTHR33542">
    <property type="entry name" value="SIROHYDROCHLORIN FERROCHELATASE, CHLOROPLASTIC"/>
    <property type="match status" value="1"/>
</dbReference>
<dbReference type="InterPro" id="IPR002762">
    <property type="entry name" value="CbiX-like"/>
</dbReference>
<proteinExistence type="predicted"/>
<accession>A0A3D9V1K7</accession>
<dbReference type="GO" id="GO:0046872">
    <property type="term" value="F:metal ion binding"/>
    <property type="evidence" value="ECO:0007669"/>
    <property type="project" value="UniProtKB-KW"/>
</dbReference>
<evidence type="ECO:0000313" key="4">
    <source>
        <dbReference type="Proteomes" id="UP000256485"/>
    </source>
</evidence>
<dbReference type="OrthoDB" id="7345302at2"/>
<keyword evidence="2" id="KW-0456">Lyase</keyword>
<dbReference type="Gene3D" id="3.40.50.1400">
    <property type="match status" value="2"/>
</dbReference>
<name>A0A3D9V1K7_THECX</name>
<reference evidence="3 4" key="1">
    <citation type="submission" date="2018-08" db="EMBL/GenBank/DDBJ databases">
        <title>Sequencing the genomes of 1000 actinobacteria strains.</title>
        <authorList>
            <person name="Klenk H.-P."/>
        </authorList>
    </citation>
    <scope>NUCLEOTIDE SEQUENCE [LARGE SCALE GENOMIC DNA]</scope>
    <source>
        <strain evidence="3 4">DSM 22891</strain>
    </source>
</reference>
<comment type="caution">
    <text evidence="3">The sequence shown here is derived from an EMBL/GenBank/DDBJ whole genome shotgun (WGS) entry which is preliminary data.</text>
</comment>
<dbReference type="CDD" id="cd03416">
    <property type="entry name" value="CbiX_SirB_N"/>
    <property type="match status" value="1"/>
</dbReference>
<evidence type="ECO:0000256" key="2">
    <source>
        <dbReference type="ARBA" id="ARBA00023239"/>
    </source>
</evidence>
<protein>
    <submittedName>
        <fullName evidence="3">Sirohydrochlorin ferrochelatase</fullName>
    </submittedName>
</protein>
<keyword evidence="1" id="KW-0479">Metal-binding</keyword>
<evidence type="ECO:0000256" key="1">
    <source>
        <dbReference type="ARBA" id="ARBA00022723"/>
    </source>
</evidence>
<gene>
    <name evidence="3" type="ORF">DFJ64_1053</name>
</gene>
<evidence type="ECO:0000313" key="3">
    <source>
        <dbReference type="EMBL" id="REF35668.1"/>
    </source>
</evidence>
<organism evidence="3 4">
    <name type="scientific">Thermasporomyces composti</name>
    <dbReference type="NCBI Taxonomy" id="696763"/>
    <lineage>
        <taxon>Bacteria</taxon>
        <taxon>Bacillati</taxon>
        <taxon>Actinomycetota</taxon>
        <taxon>Actinomycetes</taxon>
        <taxon>Propionibacteriales</taxon>
        <taxon>Nocardioidaceae</taxon>
        <taxon>Thermasporomyces</taxon>
    </lineage>
</organism>
<dbReference type="EMBL" id="QTUC01000001">
    <property type="protein sequence ID" value="REF35668.1"/>
    <property type="molecule type" value="Genomic_DNA"/>
</dbReference>
<dbReference type="GO" id="GO:0016829">
    <property type="term" value="F:lyase activity"/>
    <property type="evidence" value="ECO:0007669"/>
    <property type="project" value="UniProtKB-KW"/>
</dbReference>
<dbReference type="InterPro" id="IPR050963">
    <property type="entry name" value="Sirohydro_Cobaltochel/CbiX"/>
</dbReference>
<dbReference type="RefSeq" id="WP_115849418.1">
    <property type="nucleotide sequence ID" value="NZ_QTUC01000001.1"/>
</dbReference>
<dbReference type="SUPFAM" id="SSF53800">
    <property type="entry name" value="Chelatase"/>
    <property type="match status" value="1"/>
</dbReference>
<dbReference type="AlphaFoldDB" id="A0A3D9V1K7"/>